<dbReference type="InterPro" id="IPR004045">
    <property type="entry name" value="Glutathione_S-Trfase_N"/>
</dbReference>
<dbReference type="SUPFAM" id="SSF52833">
    <property type="entry name" value="Thioredoxin-like"/>
    <property type="match status" value="1"/>
</dbReference>
<evidence type="ECO:0000259" key="1">
    <source>
        <dbReference type="PROSITE" id="PS50404"/>
    </source>
</evidence>
<keyword evidence="4" id="KW-1185">Reference proteome</keyword>
<dbReference type="RefSeq" id="WP_090812358.1">
    <property type="nucleotide sequence ID" value="NZ_FNKX01000004.1"/>
</dbReference>
<feature type="domain" description="GST C-terminal" evidence="2">
    <location>
        <begin position="82"/>
        <end position="234"/>
    </location>
</feature>
<accession>A0A1H1KH93</accession>
<dbReference type="SFLD" id="SFLDG00358">
    <property type="entry name" value="Main_(cytGST)"/>
    <property type="match status" value="1"/>
</dbReference>
<evidence type="ECO:0000313" key="4">
    <source>
        <dbReference type="Proteomes" id="UP000199365"/>
    </source>
</evidence>
<sequence length="234" mass="26388">MITVYQFSTSPFCAKVRKILGYKGLHYEIVEVPRDKVAEFKDVSPTGKFPAIRNDRDVVWDSTDIAYYLDAAFPERAVIPADAHDRAIVHIIEEWADESLYFYEVLMRIGWSQNVERVVDEFAATMPNVDRQALPALLVEKGSAIATAQGIGRKPQEQVIQDAKRHADALDALLQKQLWLVGEKISLADIAVSVQVEALLYAREFSDYVKPKGKIAEWLKRVNAAAPDKQRMAV</sequence>
<dbReference type="CDD" id="cd00570">
    <property type="entry name" value="GST_N_family"/>
    <property type="match status" value="1"/>
</dbReference>
<dbReference type="InterPro" id="IPR036282">
    <property type="entry name" value="Glutathione-S-Trfase_C_sf"/>
</dbReference>
<dbReference type="SFLD" id="SFLDS00019">
    <property type="entry name" value="Glutathione_Transferase_(cytos"/>
    <property type="match status" value="1"/>
</dbReference>
<name>A0A1H1KH93_9BURK</name>
<dbReference type="InterPro" id="IPR004046">
    <property type="entry name" value="GST_C"/>
</dbReference>
<organism evidence="3 4">
    <name type="scientific">Paraburkholderia tuberum</name>
    <dbReference type="NCBI Taxonomy" id="157910"/>
    <lineage>
        <taxon>Bacteria</taxon>
        <taxon>Pseudomonadati</taxon>
        <taxon>Pseudomonadota</taxon>
        <taxon>Betaproteobacteria</taxon>
        <taxon>Burkholderiales</taxon>
        <taxon>Burkholderiaceae</taxon>
        <taxon>Paraburkholderia</taxon>
    </lineage>
</organism>
<dbReference type="InterPro" id="IPR036249">
    <property type="entry name" value="Thioredoxin-like_sf"/>
</dbReference>
<dbReference type="InterPro" id="IPR040079">
    <property type="entry name" value="Glutathione_S-Trfase"/>
</dbReference>
<dbReference type="GO" id="GO:0005737">
    <property type="term" value="C:cytoplasm"/>
    <property type="evidence" value="ECO:0007669"/>
    <property type="project" value="TreeGrafter"/>
</dbReference>
<dbReference type="AlphaFoldDB" id="A0A1H1KH93"/>
<reference evidence="4" key="1">
    <citation type="submission" date="2016-10" db="EMBL/GenBank/DDBJ databases">
        <authorList>
            <person name="Varghese N."/>
            <person name="Submissions S."/>
        </authorList>
    </citation>
    <scope>NUCLEOTIDE SEQUENCE [LARGE SCALE GENOMIC DNA]</scope>
    <source>
        <strain evidence="4">DUS833</strain>
    </source>
</reference>
<proteinExistence type="predicted"/>
<dbReference type="PROSITE" id="PS50404">
    <property type="entry name" value="GST_NTER"/>
    <property type="match status" value="1"/>
</dbReference>
<gene>
    <name evidence="3" type="ORF">SAMN05445850_7883</name>
</gene>
<dbReference type="Gene3D" id="1.20.1050.10">
    <property type="match status" value="1"/>
</dbReference>
<dbReference type="STRING" id="157910.SAMN05445850_7883"/>
<dbReference type="GO" id="GO:0016740">
    <property type="term" value="F:transferase activity"/>
    <property type="evidence" value="ECO:0007669"/>
    <property type="project" value="UniProtKB-KW"/>
</dbReference>
<dbReference type="PANTHER" id="PTHR43968:SF6">
    <property type="entry name" value="GLUTATHIONE S-TRANSFERASE OMEGA"/>
    <property type="match status" value="1"/>
</dbReference>
<keyword evidence="3" id="KW-0808">Transferase</keyword>
<dbReference type="InterPro" id="IPR010987">
    <property type="entry name" value="Glutathione-S-Trfase_C-like"/>
</dbReference>
<dbReference type="Pfam" id="PF13417">
    <property type="entry name" value="GST_N_3"/>
    <property type="match status" value="1"/>
</dbReference>
<feature type="domain" description="GST N-terminal" evidence="1">
    <location>
        <begin position="1"/>
        <end position="77"/>
    </location>
</feature>
<dbReference type="SUPFAM" id="SSF47616">
    <property type="entry name" value="GST C-terminal domain-like"/>
    <property type="match status" value="1"/>
</dbReference>
<dbReference type="PANTHER" id="PTHR43968">
    <property type="match status" value="1"/>
</dbReference>
<dbReference type="EMBL" id="FNKX01000004">
    <property type="protein sequence ID" value="SDR61654.1"/>
    <property type="molecule type" value="Genomic_DNA"/>
</dbReference>
<dbReference type="Proteomes" id="UP000199365">
    <property type="component" value="Unassembled WGS sequence"/>
</dbReference>
<evidence type="ECO:0000259" key="2">
    <source>
        <dbReference type="PROSITE" id="PS50405"/>
    </source>
</evidence>
<dbReference type="CDD" id="cd00299">
    <property type="entry name" value="GST_C_family"/>
    <property type="match status" value="1"/>
</dbReference>
<protein>
    <submittedName>
        <fullName evidence="3">Glutathione S-transferase</fullName>
    </submittedName>
</protein>
<dbReference type="Gene3D" id="3.40.30.10">
    <property type="entry name" value="Glutaredoxin"/>
    <property type="match status" value="1"/>
</dbReference>
<dbReference type="InterPro" id="IPR050983">
    <property type="entry name" value="GST_Omega/HSP26"/>
</dbReference>
<dbReference type="PROSITE" id="PS50405">
    <property type="entry name" value="GST_CTER"/>
    <property type="match status" value="1"/>
</dbReference>
<dbReference type="PROSITE" id="PS51354">
    <property type="entry name" value="GLUTAREDOXIN_2"/>
    <property type="match status" value="1"/>
</dbReference>
<evidence type="ECO:0000313" key="3">
    <source>
        <dbReference type="EMBL" id="SDR61654.1"/>
    </source>
</evidence>
<dbReference type="Pfam" id="PF00043">
    <property type="entry name" value="GST_C"/>
    <property type="match status" value="1"/>
</dbReference>